<keyword evidence="1" id="KW-0472">Membrane</keyword>
<sequence length="96" mass="10785">MEKFLVGVLIIMVLGCIFMLVKHSYKKALERNLISDHTIVTKRYFEASKELKGALIESGSSTERQQRVARALLVMSEELDAIDEADLKAADTRQTA</sequence>
<dbReference type="RefSeq" id="WP_086742627.1">
    <property type="nucleotide sequence ID" value="NZ_MWPV01000001.1"/>
</dbReference>
<keyword evidence="1" id="KW-0812">Transmembrane</keyword>
<dbReference type="Proteomes" id="UP000194841">
    <property type="component" value="Unassembled WGS sequence"/>
</dbReference>
<keyword evidence="1" id="KW-1133">Transmembrane helix</keyword>
<protein>
    <submittedName>
        <fullName evidence="2">Uncharacterized protein</fullName>
    </submittedName>
</protein>
<reference evidence="2 3" key="1">
    <citation type="submission" date="2017-02" db="EMBL/GenBank/DDBJ databases">
        <title>Pseudoalteromonas ulvae TC14 Genome.</title>
        <authorList>
            <person name="Molmeret M."/>
        </authorList>
    </citation>
    <scope>NUCLEOTIDE SEQUENCE [LARGE SCALE GENOMIC DNA]</scope>
    <source>
        <strain evidence="2">TC14</strain>
    </source>
</reference>
<dbReference type="AlphaFoldDB" id="A0A244CUH4"/>
<name>A0A244CUH4_PSEDV</name>
<keyword evidence="3" id="KW-1185">Reference proteome</keyword>
<organism evidence="2 3">
    <name type="scientific">Pseudoalteromonas ulvae</name>
    <dbReference type="NCBI Taxonomy" id="107327"/>
    <lineage>
        <taxon>Bacteria</taxon>
        <taxon>Pseudomonadati</taxon>
        <taxon>Pseudomonadota</taxon>
        <taxon>Gammaproteobacteria</taxon>
        <taxon>Alteromonadales</taxon>
        <taxon>Pseudoalteromonadaceae</taxon>
        <taxon>Pseudoalteromonas</taxon>
    </lineage>
</organism>
<accession>A0A244CUH4</accession>
<evidence type="ECO:0000313" key="3">
    <source>
        <dbReference type="Proteomes" id="UP000194841"/>
    </source>
</evidence>
<evidence type="ECO:0000256" key="1">
    <source>
        <dbReference type="SAM" id="Phobius"/>
    </source>
</evidence>
<gene>
    <name evidence="2" type="ORF">B1199_02915</name>
</gene>
<evidence type="ECO:0000313" key="2">
    <source>
        <dbReference type="EMBL" id="OUL59234.1"/>
    </source>
</evidence>
<proteinExistence type="predicted"/>
<comment type="caution">
    <text evidence="2">The sequence shown here is derived from an EMBL/GenBank/DDBJ whole genome shotgun (WGS) entry which is preliminary data.</text>
</comment>
<dbReference type="EMBL" id="MWPV01000001">
    <property type="protein sequence ID" value="OUL59234.1"/>
    <property type="molecule type" value="Genomic_DNA"/>
</dbReference>
<feature type="transmembrane region" description="Helical" evidence="1">
    <location>
        <begin position="6"/>
        <end position="25"/>
    </location>
</feature>
<dbReference type="PROSITE" id="PS51257">
    <property type="entry name" value="PROKAR_LIPOPROTEIN"/>
    <property type="match status" value="1"/>
</dbReference>